<feature type="transmembrane region" description="Helical" evidence="1">
    <location>
        <begin position="107"/>
        <end position="128"/>
    </location>
</feature>
<evidence type="ECO:0000313" key="2">
    <source>
        <dbReference type="EMBL" id="WGX74715.1"/>
    </source>
</evidence>
<name>A0ABY8QZR7_PARBF</name>
<proteinExistence type="predicted"/>
<evidence type="ECO:0000313" key="3">
    <source>
        <dbReference type="Proteomes" id="UP001239169"/>
    </source>
</evidence>
<protein>
    <submittedName>
        <fullName evidence="2">Uncharacterized protein</fullName>
    </submittedName>
</protein>
<feature type="transmembrane region" description="Helical" evidence="1">
    <location>
        <begin position="20"/>
        <end position="38"/>
    </location>
</feature>
<reference evidence="2 3" key="1">
    <citation type="submission" date="2023-04" db="EMBL/GenBank/DDBJ databases">
        <title>Bacteria Genome Submission.</title>
        <authorList>
            <person name="Isaac P."/>
        </authorList>
    </citation>
    <scope>NUCLEOTIDE SEQUENCE [LARGE SCALE GENOMIC DNA]</scope>
    <source>
        <strain evidence="2 3">SampleS7P1</strain>
    </source>
</reference>
<dbReference type="EMBL" id="CP124685">
    <property type="protein sequence ID" value="WGX74715.1"/>
    <property type="molecule type" value="Genomic_DNA"/>
</dbReference>
<sequence length="139" mass="15557">MKKRLDGTAAQADIIQSGRFASLLFIIGSLLNFIKYNYDEKVIFEEIFNPYDKSLIFDNEVKSAKISEAVSIIILIAIIIYARNAMTIFKLESSNTSNQNNYQGDKIIACFDILKVIGFLGAAIGYQISTQELIDSQSQ</sequence>
<keyword evidence="1" id="KW-1133">Transmembrane helix</keyword>
<accession>A0ABY8QZR7</accession>
<keyword evidence="1" id="KW-0812">Transmembrane</keyword>
<keyword evidence="3" id="KW-1185">Reference proteome</keyword>
<keyword evidence="1" id="KW-0472">Membrane</keyword>
<organism evidence="2 3">
    <name type="scientific">Paraclostridium bifermentans</name>
    <name type="common">Clostridium bifermentans</name>
    <dbReference type="NCBI Taxonomy" id="1490"/>
    <lineage>
        <taxon>Bacteria</taxon>
        <taxon>Bacillati</taxon>
        <taxon>Bacillota</taxon>
        <taxon>Clostridia</taxon>
        <taxon>Peptostreptococcales</taxon>
        <taxon>Peptostreptococcaceae</taxon>
        <taxon>Paraclostridium</taxon>
    </lineage>
</organism>
<gene>
    <name evidence="2" type="ORF">QJS64_11135</name>
</gene>
<evidence type="ECO:0000256" key="1">
    <source>
        <dbReference type="SAM" id="Phobius"/>
    </source>
</evidence>
<feature type="transmembrane region" description="Helical" evidence="1">
    <location>
        <begin position="69"/>
        <end position="86"/>
    </location>
</feature>
<dbReference type="Proteomes" id="UP001239169">
    <property type="component" value="Chromosome"/>
</dbReference>